<evidence type="ECO:0000313" key="1">
    <source>
        <dbReference type="EMBL" id="KAK3367217.1"/>
    </source>
</evidence>
<name>A0AAE0K025_9PEZI</name>
<reference evidence="1" key="2">
    <citation type="submission" date="2023-06" db="EMBL/GenBank/DDBJ databases">
        <authorList>
            <consortium name="Lawrence Berkeley National Laboratory"/>
            <person name="Haridas S."/>
            <person name="Hensen N."/>
            <person name="Bonometti L."/>
            <person name="Westerberg I."/>
            <person name="Brannstrom I.O."/>
            <person name="Guillou S."/>
            <person name="Cros-Aarteil S."/>
            <person name="Calhoun S."/>
            <person name="Kuo A."/>
            <person name="Mondo S."/>
            <person name="Pangilinan J."/>
            <person name="Riley R."/>
            <person name="Labutti K."/>
            <person name="Andreopoulos B."/>
            <person name="Lipzen A."/>
            <person name="Chen C."/>
            <person name="Yanf M."/>
            <person name="Daum C."/>
            <person name="Ng V."/>
            <person name="Clum A."/>
            <person name="Steindorff A."/>
            <person name="Ohm R."/>
            <person name="Martin F."/>
            <person name="Silar P."/>
            <person name="Natvig D."/>
            <person name="Lalanne C."/>
            <person name="Gautier V."/>
            <person name="Ament-Velasquez S.L."/>
            <person name="Kruys A."/>
            <person name="Hutchinson M.I."/>
            <person name="Powell A.J."/>
            <person name="Barry K."/>
            <person name="Miller A.N."/>
            <person name="Grigoriev I.V."/>
            <person name="Debuchy R."/>
            <person name="Gladieux P."/>
            <person name="Thoren M.H."/>
            <person name="Johannesson H."/>
        </authorList>
    </citation>
    <scope>NUCLEOTIDE SEQUENCE</scope>
    <source>
        <strain evidence="1">CBS 958.72</strain>
    </source>
</reference>
<gene>
    <name evidence="1" type="ORF">B0T24DRAFT_597043</name>
</gene>
<sequence length="371" mass="42701">MADIQYPGDICGLVASVERLFKVFAAFPHSKKLQSTFASNQQKFHMWAALQGANLPSHCDWGKSLEDRLRDDPDTRDRFAGLLQDLCGYLHEATKYRPRRSERCAWCVFHGAAEPNSAGDGELSLDEYLFSVRITASNHPLLDVIDKTIRQLSNLLQNPTLVTAMTERRRRMERGNRDAGLKMPKPMKIEDGIPDYDDQQEIELFQYVDFAPFIYHMRKEHWRVWECRFDACATRQPLPPTFSSRASFEEHLRVAHPLVARIFHHKPECVDCHSLVDLDKVVGACPACGGGHTVTSGELNYARHVGDHLEHIAFTGVFNYQYEFREKPMELFCEKPVKKESKDVSWISIFRGSRRDEDQSREEPAKAEEEE</sequence>
<dbReference type="AlphaFoldDB" id="A0AAE0K025"/>
<dbReference type="EMBL" id="JAULSN010000007">
    <property type="protein sequence ID" value="KAK3367217.1"/>
    <property type="molecule type" value="Genomic_DNA"/>
</dbReference>
<keyword evidence="2" id="KW-1185">Reference proteome</keyword>
<protein>
    <recommendedName>
        <fullName evidence="3">C2H2-type domain-containing protein</fullName>
    </recommendedName>
</protein>
<evidence type="ECO:0000313" key="2">
    <source>
        <dbReference type="Proteomes" id="UP001287356"/>
    </source>
</evidence>
<evidence type="ECO:0008006" key="3">
    <source>
        <dbReference type="Google" id="ProtNLM"/>
    </source>
</evidence>
<comment type="caution">
    <text evidence="1">The sequence shown here is derived from an EMBL/GenBank/DDBJ whole genome shotgun (WGS) entry which is preliminary data.</text>
</comment>
<organism evidence="1 2">
    <name type="scientific">Lasiosphaeria ovina</name>
    <dbReference type="NCBI Taxonomy" id="92902"/>
    <lineage>
        <taxon>Eukaryota</taxon>
        <taxon>Fungi</taxon>
        <taxon>Dikarya</taxon>
        <taxon>Ascomycota</taxon>
        <taxon>Pezizomycotina</taxon>
        <taxon>Sordariomycetes</taxon>
        <taxon>Sordariomycetidae</taxon>
        <taxon>Sordariales</taxon>
        <taxon>Lasiosphaeriaceae</taxon>
        <taxon>Lasiosphaeria</taxon>
    </lineage>
</organism>
<dbReference type="Proteomes" id="UP001287356">
    <property type="component" value="Unassembled WGS sequence"/>
</dbReference>
<reference evidence="1" key="1">
    <citation type="journal article" date="2023" name="Mol. Phylogenet. Evol.">
        <title>Genome-scale phylogeny and comparative genomics of the fungal order Sordariales.</title>
        <authorList>
            <person name="Hensen N."/>
            <person name="Bonometti L."/>
            <person name="Westerberg I."/>
            <person name="Brannstrom I.O."/>
            <person name="Guillou S."/>
            <person name="Cros-Aarteil S."/>
            <person name="Calhoun S."/>
            <person name="Haridas S."/>
            <person name="Kuo A."/>
            <person name="Mondo S."/>
            <person name="Pangilinan J."/>
            <person name="Riley R."/>
            <person name="LaButti K."/>
            <person name="Andreopoulos B."/>
            <person name="Lipzen A."/>
            <person name="Chen C."/>
            <person name="Yan M."/>
            <person name="Daum C."/>
            <person name="Ng V."/>
            <person name="Clum A."/>
            <person name="Steindorff A."/>
            <person name="Ohm R.A."/>
            <person name="Martin F."/>
            <person name="Silar P."/>
            <person name="Natvig D.O."/>
            <person name="Lalanne C."/>
            <person name="Gautier V."/>
            <person name="Ament-Velasquez S.L."/>
            <person name="Kruys A."/>
            <person name="Hutchinson M.I."/>
            <person name="Powell A.J."/>
            <person name="Barry K."/>
            <person name="Miller A.N."/>
            <person name="Grigoriev I.V."/>
            <person name="Debuchy R."/>
            <person name="Gladieux P."/>
            <person name="Hiltunen Thoren M."/>
            <person name="Johannesson H."/>
        </authorList>
    </citation>
    <scope>NUCLEOTIDE SEQUENCE</scope>
    <source>
        <strain evidence="1">CBS 958.72</strain>
    </source>
</reference>
<proteinExistence type="predicted"/>
<accession>A0AAE0K025</accession>